<dbReference type="EMBL" id="CP001338">
    <property type="protein sequence ID" value="ACL16813.1"/>
    <property type="molecule type" value="Genomic_DNA"/>
</dbReference>
<evidence type="ECO:0000313" key="1">
    <source>
        <dbReference type="EMBL" id="ACL16813.1"/>
    </source>
</evidence>
<keyword evidence="2" id="KW-1185">Reference proteome</keyword>
<dbReference type="Proteomes" id="UP000002457">
    <property type="component" value="Chromosome"/>
</dbReference>
<proteinExistence type="predicted"/>
<sequence>MGDIIELQLFLDNVHDLNKLYEITIVSSEIFFE</sequence>
<name>B8GIK0_METPE</name>
<dbReference type="AlphaFoldDB" id="B8GIK0"/>
<gene>
    <name evidence="1" type="ordered locus">Mpal_1492</name>
</gene>
<protein>
    <submittedName>
        <fullName evidence="1">Uncharacterized protein</fullName>
    </submittedName>
</protein>
<accession>B8GIK0</accession>
<dbReference type="HOGENOM" id="CLU_3379943_0_0_2"/>
<dbReference type="KEGG" id="mpl:Mpal_1492"/>
<organism evidence="1 2">
    <name type="scientific">Methanosphaerula palustris (strain ATCC BAA-1556 / DSM 19958 / E1-9c)</name>
    <dbReference type="NCBI Taxonomy" id="521011"/>
    <lineage>
        <taxon>Archaea</taxon>
        <taxon>Methanobacteriati</taxon>
        <taxon>Methanobacteriota</taxon>
        <taxon>Stenosarchaea group</taxon>
        <taxon>Methanomicrobia</taxon>
        <taxon>Methanomicrobiales</taxon>
        <taxon>Methanoregulaceae</taxon>
        <taxon>Methanosphaerula</taxon>
    </lineage>
</organism>
<reference evidence="1 2" key="1">
    <citation type="journal article" date="2015" name="Genome Announc.">
        <title>Complete Genome Sequence of Methanosphaerula palustris E1-9CT, a Hydrogenotrophic Methanogen Isolated from a Minerotrophic Fen Peatland.</title>
        <authorList>
            <person name="Cadillo-Quiroz H."/>
            <person name="Browne P."/>
            <person name="Kyrpides N."/>
            <person name="Woyke T."/>
            <person name="Goodwin L."/>
            <person name="Detter C."/>
            <person name="Yavitt J.B."/>
            <person name="Zinder S.H."/>
        </authorList>
    </citation>
    <scope>NUCLEOTIDE SEQUENCE [LARGE SCALE GENOMIC DNA]</scope>
    <source>
        <strain evidence="2">ATCC BAA-1556 / DSM 19958 / E1-9c</strain>
    </source>
</reference>
<evidence type="ECO:0000313" key="2">
    <source>
        <dbReference type="Proteomes" id="UP000002457"/>
    </source>
</evidence>